<dbReference type="EMBL" id="JACCFS010000001">
    <property type="protein sequence ID" value="NYJ33178.1"/>
    <property type="molecule type" value="Genomic_DNA"/>
</dbReference>
<feature type="region of interest" description="Disordered" evidence="1">
    <location>
        <begin position="536"/>
        <end position="592"/>
    </location>
</feature>
<dbReference type="RefSeq" id="WP_179821266.1">
    <property type="nucleotide sequence ID" value="NZ_JACCFS010000001.1"/>
</dbReference>
<reference evidence="2 3" key="1">
    <citation type="submission" date="2020-07" db="EMBL/GenBank/DDBJ databases">
        <title>Sequencing the genomes of 1000 actinobacteria strains.</title>
        <authorList>
            <person name="Klenk H.-P."/>
        </authorList>
    </citation>
    <scope>NUCLEOTIDE SEQUENCE [LARGE SCALE GENOMIC DNA]</scope>
    <source>
        <strain evidence="2 3">DSM 44442</strain>
    </source>
</reference>
<protein>
    <submittedName>
        <fullName evidence="2">Crotonobetainyl-CoA:carnitine CoA-transferase CaiB-like acyl-CoA transferase</fullName>
    </submittedName>
</protein>
<feature type="compositionally biased region" description="Gly residues" evidence="1">
    <location>
        <begin position="562"/>
        <end position="576"/>
    </location>
</feature>
<dbReference type="InterPro" id="IPR044855">
    <property type="entry name" value="CoA-Trfase_III_dom3_sf"/>
</dbReference>
<sequence>MDLRTDRTPGAGRRPAQPAAPRAAAGRAPSGAAPPLAGQRARTRGGSPALRIAVQRLRALGCAVEESGDPPPREAPTGWIGLTGPPFASHGAAPECRISWSGPVAVPLHGESDVQAACGIAHVHGRAVGAPRTLGVDFASVCAGVLAAQSVTAAALARARGGAALSVTTSVAQAALLSLTQYVAAATAPTTDAGPGAVARPAPRHGARSTPPFRSADGVLFELETLDADAWWRLWTRLGASSGAVAAGWPAFQQRFATATCALPAALGDTVAALDFAHVLDAARETGVSAVAVRGADAPDGPAPDSPWRLRAHGGPSTGETLPPLAPGERAPLAGLRVVEATTRVQGPLAGHLLGLLGAEVVRVEPPGGDPMRGVPPMAGPYSARFLALNRGKDAVEADLKTDRGRRTARELIASAHVFLHNWPPGRADRLGLGPDVLAADHPSLVHVHTGGWADALPAPQPLGTDFLVQAHSGVAALVNGPGGPAAPSLMTITDVLGGIIGAEGAVAALLALARTGTGVRSETALVDAARLLRASAHPRDPAPPTGGVRGSRTGDTTGNGDAFGKGHAAGNGDTTGNGDAAAPRRRAGDRSAGASVTVDLAAMAADPAFAPAFETGAAAGTAFSRAPWTFEPAAGRPAKEAS</sequence>
<dbReference type="Gene3D" id="3.40.50.10540">
    <property type="entry name" value="Crotonobetainyl-coa:carnitine coa-transferase, domain 1"/>
    <property type="match status" value="2"/>
</dbReference>
<dbReference type="SUPFAM" id="SSF89796">
    <property type="entry name" value="CoA-transferase family III (CaiB/BaiF)"/>
    <property type="match status" value="2"/>
</dbReference>
<dbReference type="InterPro" id="IPR050509">
    <property type="entry name" value="CoA-transferase_III"/>
</dbReference>
<dbReference type="AlphaFoldDB" id="A0A7Z0EKV7"/>
<feature type="compositionally biased region" description="Low complexity" evidence="1">
    <location>
        <begin position="8"/>
        <end position="38"/>
    </location>
</feature>
<proteinExistence type="predicted"/>
<name>A0A7Z0EKV7_9ACTN</name>
<dbReference type="InterPro" id="IPR023606">
    <property type="entry name" value="CoA-Trfase_III_dom_1_sf"/>
</dbReference>
<evidence type="ECO:0000313" key="3">
    <source>
        <dbReference type="Proteomes" id="UP000572051"/>
    </source>
</evidence>
<comment type="caution">
    <text evidence="2">The sequence shown here is derived from an EMBL/GenBank/DDBJ whole genome shotgun (WGS) entry which is preliminary data.</text>
</comment>
<dbReference type="InterPro" id="IPR003673">
    <property type="entry name" value="CoA-Trfase_fam_III"/>
</dbReference>
<gene>
    <name evidence="2" type="ORF">HNR10_001059</name>
</gene>
<dbReference type="GO" id="GO:0016740">
    <property type="term" value="F:transferase activity"/>
    <property type="evidence" value="ECO:0007669"/>
    <property type="project" value="UniProtKB-KW"/>
</dbReference>
<dbReference type="Gene3D" id="3.30.1540.10">
    <property type="entry name" value="formyl-coa transferase, domain 3"/>
    <property type="match status" value="1"/>
</dbReference>
<organism evidence="2 3">
    <name type="scientific">Nocardiopsis aegyptia</name>
    <dbReference type="NCBI Taxonomy" id="220378"/>
    <lineage>
        <taxon>Bacteria</taxon>
        <taxon>Bacillati</taxon>
        <taxon>Actinomycetota</taxon>
        <taxon>Actinomycetes</taxon>
        <taxon>Streptosporangiales</taxon>
        <taxon>Nocardiopsidaceae</taxon>
        <taxon>Nocardiopsis</taxon>
    </lineage>
</organism>
<dbReference type="Pfam" id="PF02515">
    <property type="entry name" value="CoA_transf_3"/>
    <property type="match status" value="2"/>
</dbReference>
<keyword evidence="3" id="KW-1185">Reference proteome</keyword>
<evidence type="ECO:0000256" key="1">
    <source>
        <dbReference type="SAM" id="MobiDB-lite"/>
    </source>
</evidence>
<evidence type="ECO:0000313" key="2">
    <source>
        <dbReference type="EMBL" id="NYJ33178.1"/>
    </source>
</evidence>
<dbReference type="PANTHER" id="PTHR48228:SF5">
    <property type="entry name" value="ALPHA-METHYLACYL-COA RACEMASE"/>
    <property type="match status" value="1"/>
</dbReference>
<accession>A0A7Z0EKV7</accession>
<feature type="region of interest" description="Disordered" evidence="1">
    <location>
        <begin position="294"/>
        <end position="326"/>
    </location>
</feature>
<keyword evidence="2" id="KW-0808">Transferase</keyword>
<dbReference type="PANTHER" id="PTHR48228">
    <property type="entry name" value="SUCCINYL-COA--D-CITRAMALATE COA-TRANSFERASE"/>
    <property type="match status" value="1"/>
</dbReference>
<feature type="region of interest" description="Disordered" evidence="1">
    <location>
        <begin position="1"/>
        <end position="47"/>
    </location>
</feature>
<dbReference type="Proteomes" id="UP000572051">
    <property type="component" value="Unassembled WGS sequence"/>
</dbReference>